<protein>
    <recommendedName>
        <fullName evidence="6">WAT1-related protein</fullName>
    </recommendedName>
</protein>
<gene>
    <name evidence="8" type="ORF">PIB30_052000</name>
</gene>
<evidence type="ECO:0000259" key="7">
    <source>
        <dbReference type="Pfam" id="PF00892"/>
    </source>
</evidence>
<evidence type="ECO:0000256" key="5">
    <source>
        <dbReference type="ARBA" id="ARBA00023136"/>
    </source>
</evidence>
<sequence length="322" mass="35245">MKSSQVIVSMLMVQIFATGMQLLSRVILVNGTFIFALTAYRHIVAALCVAPFALYFERGREKKFTFKVWFWIFVNALAGMTMAQGLFYYGLRDTSATYSINFLNLVPICTFAISIICRMEKVRVKTWDGKAKCVGAILCVGGALVTSLYKGHEFFIGHHNHGHHDSHPSPFMTHKTNMLRGTIFLVLSCFSYTAWFITQGALATAATFSLLSWAISVKGPTYPPMFNPLALTFVAISEALLLGEPLKVGTLLGMVMIISGLYSFLWGKMKEPKCLAQSNVVAAEVSTNMVAEPAGPQATAVVVPSASSPNNNVVLEVETTTK</sequence>
<dbReference type="InterPro" id="IPR037185">
    <property type="entry name" value="EmrE-like"/>
</dbReference>
<comment type="similarity">
    <text evidence="2 6">Belongs to the drug/metabolite transporter (DMT) superfamily. Plant drug/metabolite exporter (P-DME) (TC 2.A.7.4) family.</text>
</comment>
<dbReference type="InterPro" id="IPR030184">
    <property type="entry name" value="WAT1-related"/>
</dbReference>
<comment type="caution">
    <text evidence="8">The sequence shown here is derived from an EMBL/GenBank/DDBJ whole genome shotgun (WGS) entry which is preliminary data.</text>
</comment>
<organism evidence="8 9">
    <name type="scientific">Stylosanthes scabra</name>
    <dbReference type="NCBI Taxonomy" id="79078"/>
    <lineage>
        <taxon>Eukaryota</taxon>
        <taxon>Viridiplantae</taxon>
        <taxon>Streptophyta</taxon>
        <taxon>Embryophyta</taxon>
        <taxon>Tracheophyta</taxon>
        <taxon>Spermatophyta</taxon>
        <taxon>Magnoliopsida</taxon>
        <taxon>eudicotyledons</taxon>
        <taxon>Gunneridae</taxon>
        <taxon>Pentapetalae</taxon>
        <taxon>rosids</taxon>
        <taxon>fabids</taxon>
        <taxon>Fabales</taxon>
        <taxon>Fabaceae</taxon>
        <taxon>Papilionoideae</taxon>
        <taxon>50 kb inversion clade</taxon>
        <taxon>dalbergioids sensu lato</taxon>
        <taxon>Dalbergieae</taxon>
        <taxon>Pterocarpus clade</taxon>
        <taxon>Stylosanthes</taxon>
    </lineage>
</organism>
<evidence type="ECO:0000256" key="4">
    <source>
        <dbReference type="ARBA" id="ARBA00022989"/>
    </source>
</evidence>
<feature type="domain" description="EamA" evidence="7">
    <location>
        <begin position="11"/>
        <end position="147"/>
    </location>
</feature>
<keyword evidence="5 6" id="KW-0472">Membrane</keyword>
<dbReference type="InterPro" id="IPR000620">
    <property type="entry name" value="EamA_dom"/>
</dbReference>
<accession>A0ABU6UGT9</accession>
<evidence type="ECO:0000256" key="6">
    <source>
        <dbReference type="RuleBase" id="RU363077"/>
    </source>
</evidence>
<evidence type="ECO:0000256" key="2">
    <source>
        <dbReference type="ARBA" id="ARBA00007635"/>
    </source>
</evidence>
<feature type="transmembrane region" description="Helical" evidence="6">
    <location>
        <begin position="96"/>
        <end position="117"/>
    </location>
</feature>
<name>A0ABU6UGT9_9FABA</name>
<dbReference type="EMBL" id="JASCZI010121202">
    <property type="protein sequence ID" value="MED6160500.1"/>
    <property type="molecule type" value="Genomic_DNA"/>
</dbReference>
<evidence type="ECO:0000313" key="8">
    <source>
        <dbReference type="EMBL" id="MED6160500.1"/>
    </source>
</evidence>
<dbReference type="Proteomes" id="UP001341840">
    <property type="component" value="Unassembled WGS sequence"/>
</dbReference>
<comment type="subcellular location">
    <subcellularLocation>
        <location evidence="1 6">Membrane</location>
        <topology evidence="1 6">Multi-pass membrane protein</topology>
    </subcellularLocation>
</comment>
<proteinExistence type="inferred from homology"/>
<keyword evidence="9" id="KW-1185">Reference proteome</keyword>
<reference evidence="8 9" key="1">
    <citation type="journal article" date="2023" name="Plants (Basel)">
        <title>Bridging the Gap: Combining Genomics and Transcriptomics Approaches to Understand Stylosanthes scabra, an Orphan Legume from the Brazilian Caatinga.</title>
        <authorList>
            <person name="Ferreira-Neto J.R.C."/>
            <person name="da Silva M.D."/>
            <person name="Binneck E."/>
            <person name="de Melo N.F."/>
            <person name="da Silva R.H."/>
            <person name="de Melo A.L.T.M."/>
            <person name="Pandolfi V."/>
            <person name="Bustamante F.O."/>
            <person name="Brasileiro-Vidal A.C."/>
            <person name="Benko-Iseppon A.M."/>
        </authorList>
    </citation>
    <scope>NUCLEOTIDE SEQUENCE [LARGE SCALE GENOMIC DNA]</scope>
    <source>
        <tissue evidence="8">Leaves</tissue>
    </source>
</reference>
<evidence type="ECO:0000313" key="9">
    <source>
        <dbReference type="Proteomes" id="UP001341840"/>
    </source>
</evidence>
<keyword evidence="4 6" id="KW-1133">Transmembrane helix</keyword>
<dbReference type="Pfam" id="PF00892">
    <property type="entry name" value="EamA"/>
    <property type="match status" value="1"/>
</dbReference>
<feature type="transmembrane region" description="Helical" evidence="6">
    <location>
        <begin position="183"/>
        <end position="213"/>
    </location>
</feature>
<keyword evidence="3 6" id="KW-0812">Transmembrane</keyword>
<dbReference type="SUPFAM" id="SSF103481">
    <property type="entry name" value="Multidrug resistance efflux transporter EmrE"/>
    <property type="match status" value="2"/>
</dbReference>
<feature type="transmembrane region" description="Helical" evidence="6">
    <location>
        <begin position="33"/>
        <end position="56"/>
    </location>
</feature>
<evidence type="ECO:0000256" key="1">
    <source>
        <dbReference type="ARBA" id="ARBA00004141"/>
    </source>
</evidence>
<dbReference type="PANTHER" id="PTHR31218">
    <property type="entry name" value="WAT1-RELATED PROTEIN"/>
    <property type="match status" value="1"/>
</dbReference>
<feature type="transmembrane region" description="Helical" evidence="6">
    <location>
        <begin position="7"/>
        <end position="27"/>
    </location>
</feature>
<evidence type="ECO:0000256" key="3">
    <source>
        <dbReference type="ARBA" id="ARBA00022692"/>
    </source>
</evidence>
<feature type="transmembrane region" description="Helical" evidence="6">
    <location>
        <begin position="68"/>
        <end position="90"/>
    </location>
</feature>
<feature type="transmembrane region" description="Helical" evidence="6">
    <location>
        <begin position="248"/>
        <end position="267"/>
    </location>
</feature>